<evidence type="ECO:0000256" key="1">
    <source>
        <dbReference type="SAM" id="Phobius"/>
    </source>
</evidence>
<protein>
    <submittedName>
        <fullName evidence="2">Phosphatidylserine synthase, putative</fullName>
    </submittedName>
</protein>
<reference evidence="2 3" key="1">
    <citation type="journal article" date="2017" name="BMC Genomics">
        <title>Whole-genome assembly of Babesia ovata and comparative genomics between closely related pathogens.</title>
        <authorList>
            <person name="Yamagishi J."/>
            <person name="Asada M."/>
            <person name="Hakimi H."/>
            <person name="Tanaka T.Q."/>
            <person name="Sugimoto C."/>
            <person name="Kawazu S."/>
        </authorList>
    </citation>
    <scope>NUCLEOTIDE SEQUENCE [LARGE SCALE GENOMIC DNA]</scope>
    <source>
        <strain evidence="2 3">Miyake</strain>
    </source>
</reference>
<organism evidence="2 3">
    <name type="scientific">Babesia ovata</name>
    <dbReference type="NCBI Taxonomy" id="189622"/>
    <lineage>
        <taxon>Eukaryota</taxon>
        <taxon>Sar</taxon>
        <taxon>Alveolata</taxon>
        <taxon>Apicomplexa</taxon>
        <taxon>Aconoidasida</taxon>
        <taxon>Piroplasmida</taxon>
        <taxon>Babesiidae</taxon>
        <taxon>Babesia</taxon>
    </lineage>
</organism>
<keyword evidence="1" id="KW-0812">Transmembrane</keyword>
<dbReference type="OrthoDB" id="10461524at2759"/>
<evidence type="ECO:0000313" key="2">
    <source>
        <dbReference type="EMBL" id="GBE61496.1"/>
    </source>
</evidence>
<sequence length="122" mass="14162">MFDLPELKCHLFYLALIIVCVVRGPYPNFVATDIRPELAKRFRFEDIMVGNNFKGFFLPQQEPYFASFFVPQQLRFAQPTLLPHLLAIRICGEAIELGTLLPEQFFILLSGDYLDLLDFNLM</sequence>
<dbReference type="RefSeq" id="XP_028867739.1">
    <property type="nucleotide sequence ID" value="XM_029011906.1"/>
</dbReference>
<dbReference type="AlphaFoldDB" id="A0A2H6KET6"/>
<proteinExistence type="predicted"/>
<dbReference type="GeneID" id="39875266"/>
<comment type="caution">
    <text evidence="2">The sequence shown here is derived from an EMBL/GenBank/DDBJ whole genome shotgun (WGS) entry which is preliminary data.</text>
</comment>
<feature type="transmembrane region" description="Helical" evidence="1">
    <location>
        <begin position="12"/>
        <end position="31"/>
    </location>
</feature>
<dbReference type="VEuPathDB" id="PiroplasmaDB:BOVATA_029890"/>
<evidence type="ECO:0000313" key="3">
    <source>
        <dbReference type="Proteomes" id="UP000236319"/>
    </source>
</evidence>
<keyword evidence="3" id="KW-1185">Reference proteome</keyword>
<keyword evidence="1" id="KW-1133">Transmembrane helix</keyword>
<gene>
    <name evidence="2" type="ORF">BOVATA_029890</name>
</gene>
<keyword evidence="1" id="KW-0472">Membrane</keyword>
<accession>A0A2H6KET6</accession>
<name>A0A2H6KET6_9APIC</name>
<dbReference type="EMBL" id="BDSA01000003">
    <property type="protein sequence ID" value="GBE61496.1"/>
    <property type="molecule type" value="Genomic_DNA"/>
</dbReference>
<dbReference type="Proteomes" id="UP000236319">
    <property type="component" value="Unassembled WGS sequence"/>
</dbReference>